<dbReference type="InterPro" id="IPR039131">
    <property type="entry name" value="NDUFAF1"/>
</dbReference>
<keyword evidence="4" id="KW-1185">Reference proteome</keyword>
<dbReference type="Proteomes" id="UP001139414">
    <property type="component" value="Unassembled WGS sequence"/>
</dbReference>
<dbReference type="RefSeq" id="WP_229339298.1">
    <property type="nucleotide sequence ID" value="NZ_JAJBZG010000002.1"/>
</dbReference>
<evidence type="ECO:0000313" key="3">
    <source>
        <dbReference type="EMBL" id="MCB7480873.1"/>
    </source>
</evidence>
<organism evidence="3 4">
    <name type="scientific">Christiangramia sediminis</name>
    <dbReference type="NCBI Taxonomy" id="2881336"/>
    <lineage>
        <taxon>Bacteria</taxon>
        <taxon>Pseudomonadati</taxon>
        <taxon>Bacteroidota</taxon>
        <taxon>Flavobacteriia</taxon>
        <taxon>Flavobacteriales</taxon>
        <taxon>Flavobacteriaceae</taxon>
        <taxon>Christiangramia</taxon>
    </lineage>
</organism>
<dbReference type="PANTHER" id="PTHR13194">
    <property type="entry name" value="COMPLEX I INTERMEDIATE-ASSOCIATED PROTEIN 30"/>
    <property type="match status" value="1"/>
</dbReference>
<dbReference type="Pfam" id="PF08547">
    <property type="entry name" value="CIA30"/>
    <property type="match status" value="1"/>
</dbReference>
<comment type="similarity">
    <text evidence="1">Belongs to the CIA30 family.</text>
</comment>
<proteinExistence type="inferred from homology"/>
<feature type="domain" description="NADH:ubiquinone oxidoreductase intermediate-associated protein 30" evidence="2">
    <location>
        <begin position="5"/>
        <end position="113"/>
    </location>
</feature>
<dbReference type="EMBL" id="JAJBZG010000002">
    <property type="protein sequence ID" value="MCB7480873.1"/>
    <property type="molecule type" value="Genomic_DNA"/>
</dbReference>
<gene>
    <name evidence="3" type="ORF">LGQ90_06290</name>
</gene>
<dbReference type="PANTHER" id="PTHR13194:SF19">
    <property type="entry name" value="NAD(P)-BINDING ROSSMANN-FOLD SUPERFAMILY PROTEIN"/>
    <property type="match status" value="1"/>
</dbReference>
<dbReference type="InterPro" id="IPR013857">
    <property type="entry name" value="NADH-UbQ_OxRdtase-assoc_prot30"/>
</dbReference>
<sequence length="113" mass="13310">MKTIFDFQVGKDISNWYLVEDRVMGGESDGKFFLTEEEHAQLEGMVSLDNNGGFVSVKFDMPKMEIEEHPFVSIRLKGDGKEYQFRIKNRYQYFYSSITEFSTNSKWQEIKIP</sequence>
<dbReference type="SUPFAM" id="SSF49785">
    <property type="entry name" value="Galactose-binding domain-like"/>
    <property type="match status" value="1"/>
</dbReference>
<evidence type="ECO:0000313" key="4">
    <source>
        <dbReference type="Proteomes" id="UP001139414"/>
    </source>
</evidence>
<dbReference type="AlphaFoldDB" id="A0A9X1RV17"/>
<dbReference type="InterPro" id="IPR008979">
    <property type="entry name" value="Galactose-bd-like_sf"/>
</dbReference>
<evidence type="ECO:0000259" key="2">
    <source>
        <dbReference type="Pfam" id="PF08547"/>
    </source>
</evidence>
<accession>A0A9X1RV17</accession>
<reference evidence="3" key="1">
    <citation type="submission" date="2021-10" db="EMBL/GenBank/DDBJ databases">
        <title>Gramella sp. ASW11-100T, isolated from marine sediment.</title>
        <authorList>
            <person name="Xia C."/>
        </authorList>
    </citation>
    <scope>NUCLEOTIDE SEQUENCE</scope>
    <source>
        <strain evidence="3">ASW11-100</strain>
    </source>
</reference>
<name>A0A9X1RV17_9FLAO</name>
<evidence type="ECO:0000256" key="1">
    <source>
        <dbReference type="ARBA" id="ARBA00007884"/>
    </source>
</evidence>
<protein>
    <submittedName>
        <fullName evidence="3">CIA30 family protein</fullName>
    </submittedName>
</protein>
<comment type="caution">
    <text evidence="3">The sequence shown here is derived from an EMBL/GenBank/DDBJ whole genome shotgun (WGS) entry which is preliminary data.</text>
</comment>